<reference evidence="3" key="1">
    <citation type="submission" date="2018-05" db="EMBL/GenBank/DDBJ databases">
        <authorList>
            <person name="Lanie J.A."/>
            <person name="Ng W.-L."/>
            <person name="Kazmierczak K.M."/>
            <person name="Andrzejewski T.M."/>
            <person name="Davidsen T.M."/>
            <person name="Wayne K.J."/>
            <person name="Tettelin H."/>
            <person name="Glass J.I."/>
            <person name="Rusch D."/>
            <person name="Podicherti R."/>
            <person name="Tsui H.-C.T."/>
            <person name="Winkler M.E."/>
        </authorList>
    </citation>
    <scope>NUCLEOTIDE SEQUENCE</scope>
</reference>
<proteinExistence type="predicted"/>
<keyword evidence="1" id="KW-0328">Glycosyltransferase</keyword>
<dbReference type="Pfam" id="PF01075">
    <property type="entry name" value="Glyco_transf_9"/>
    <property type="match status" value="1"/>
</dbReference>
<evidence type="ECO:0000256" key="2">
    <source>
        <dbReference type="ARBA" id="ARBA00022679"/>
    </source>
</evidence>
<organism evidence="3">
    <name type="scientific">marine metagenome</name>
    <dbReference type="NCBI Taxonomy" id="408172"/>
    <lineage>
        <taxon>unclassified sequences</taxon>
        <taxon>metagenomes</taxon>
        <taxon>ecological metagenomes</taxon>
    </lineage>
</organism>
<dbReference type="InterPro" id="IPR051199">
    <property type="entry name" value="LPS_LOS_Heptosyltrfase"/>
</dbReference>
<evidence type="ECO:0000256" key="1">
    <source>
        <dbReference type="ARBA" id="ARBA00022676"/>
    </source>
</evidence>
<dbReference type="EMBL" id="UINC01050867">
    <property type="protein sequence ID" value="SVB64343.1"/>
    <property type="molecule type" value="Genomic_DNA"/>
</dbReference>
<sequence>MKILFIRFSSIGDIVLSTGPMRAMKKEFPDSQIHFLTLEENASLLEGIPSIDRLHLLEKSTGVFQLISVGNYLNKCRYDVVVDMHDSLRSKVIRNRMRSSLHHYLKKPRWNRFKLFEFHKNDFQNDFSQLRLFHSVIKEILSQNNHSLPSLFVSKNEKEVAKLLLSKNGLKDKKYLVCIPGAAWTNKTWKTVNYLELFKYFRENKFEIVLLGTEKDIICNNCALEDDSLINMAGKTEFRQSLAIISEAQIVIGSDTGFVHAAEALGIPAVMLLGPTSTETGAGVTRTISNNIQLPHIWCRPCSQNGSRPCYRSEKFCMNGIQPDTVINQIAEMI</sequence>
<dbReference type="InterPro" id="IPR002201">
    <property type="entry name" value="Glyco_trans_9"/>
</dbReference>
<accession>A0A382FQ50</accession>
<dbReference type="PANTHER" id="PTHR30160">
    <property type="entry name" value="TETRAACYLDISACCHARIDE 4'-KINASE-RELATED"/>
    <property type="match status" value="1"/>
</dbReference>
<dbReference type="GO" id="GO:0008713">
    <property type="term" value="F:ADP-heptose-lipopolysaccharide heptosyltransferase activity"/>
    <property type="evidence" value="ECO:0007669"/>
    <property type="project" value="TreeGrafter"/>
</dbReference>
<name>A0A382FQ50_9ZZZZ</name>
<dbReference type="Gene3D" id="3.40.50.2000">
    <property type="entry name" value="Glycogen Phosphorylase B"/>
    <property type="match status" value="2"/>
</dbReference>
<evidence type="ECO:0000313" key="3">
    <source>
        <dbReference type="EMBL" id="SVB64343.1"/>
    </source>
</evidence>
<keyword evidence="2" id="KW-0808">Transferase</keyword>
<dbReference type="GO" id="GO:0005829">
    <property type="term" value="C:cytosol"/>
    <property type="evidence" value="ECO:0007669"/>
    <property type="project" value="TreeGrafter"/>
</dbReference>
<dbReference type="AlphaFoldDB" id="A0A382FQ50"/>
<protein>
    <recommendedName>
        <fullName evidence="4">Lipopolysaccharide heptosyltransferase II</fullName>
    </recommendedName>
</protein>
<dbReference type="SUPFAM" id="SSF53756">
    <property type="entry name" value="UDP-Glycosyltransferase/glycogen phosphorylase"/>
    <property type="match status" value="1"/>
</dbReference>
<dbReference type="CDD" id="cd03789">
    <property type="entry name" value="GT9_LPS_heptosyltransferase"/>
    <property type="match status" value="1"/>
</dbReference>
<dbReference type="GO" id="GO:0009244">
    <property type="term" value="P:lipopolysaccharide core region biosynthetic process"/>
    <property type="evidence" value="ECO:0007669"/>
    <property type="project" value="TreeGrafter"/>
</dbReference>
<gene>
    <name evidence="3" type="ORF">METZ01_LOCUS217197</name>
</gene>
<evidence type="ECO:0008006" key="4">
    <source>
        <dbReference type="Google" id="ProtNLM"/>
    </source>
</evidence>